<evidence type="ECO:0000256" key="5">
    <source>
        <dbReference type="ARBA" id="ARBA00022741"/>
    </source>
</evidence>
<dbReference type="AlphaFoldDB" id="A0A0T6BFN3"/>
<dbReference type="PROSITE" id="PS50929">
    <property type="entry name" value="ABC_TM1F"/>
    <property type="match status" value="1"/>
</dbReference>
<keyword evidence="5" id="KW-0547">Nucleotide-binding</keyword>
<name>A0A0T6BFN3_9SCAR</name>
<evidence type="ECO:0000259" key="10">
    <source>
        <dbReference type="PROSITE" id="PS50893"/>
    </source>
</evidence>
<keyword evidence="6 12" id="KW-0067">ATP-binding</keyword>
<gene>
    <name evidence="12" type="ORF">AMK59_252</name>
</gene>
<dbReference type="PANTHER" id="PTHR24223:SF448">
    <property type="entry name" value="FI20146P1-RELATED"/>
    <property type="match status" value="1"/>
</dbReference>
<keyword evidence="2" id="KW-0813">Transport</keyword>
<evidence type="ECO:0000256" key="1">
    <source>
        <dbReference type="ARBA" id="ARBA00004370"/>
    </source>
</evidence>
<feature type="transmembrane region" description="Helical" evidence="9">
    <location>
        <begin position="292"/>
        <end position="314"/>
    </location>
</feature>
<feature type="domain" description="ABC transmembrane type-1" evidence="11">
    <location>
        <begin position="372"/>
        <end position="461"/>
    </location>
</feature>
<evidence type="ECO:0000313" key="12">
    <source>
        <dbReference type="EMBL" id="KRT86062.1"/>
    </source>
</evidence>
<evidence type="ECO:0000256" key="9">
    <source>
        <dbReference type="SAM" id="Phobius"/>
    </source>
</evidence>
<evidence type="ECO:0000256" key="2">
    <source>
        <dbReference type="ARBA" id="ARBA00022448"/>
    </source>
</evidence>
<dbReference type="Gene3D" id="3.40.50.300">
    <property type="entry name" value="P-loop containing nucleotide triphosphate hydrolases"/>
    <property type="match status" value="1"/>
</dbReference>
<dbReference type="PANTHER" id="PTHR24223">
    <property type="entry name" value="ATP-BINDING CASSETTE SUB-FAMILY C"/>
    <property type="match status" value="1"/>
</dbReference>
<dbReference type="GO" id="GO:0016020">
    <property type="term" value="C:membrane"/>
    <property type="evidence" value="ECO:0007669"/>
    <property type="project" value="UniProtKB-SubCell"/>
</dbReference>
<evidence type="ECO:0000256" key="3">
    <source>
        <dbReference type="ARBA" id="ARBA00022692"/>
    </source>
</evidence>
<feature type="domain" description="ABC transporter" evidence="10">
    <location>
        <begin position="23"/>
        <end position="246"/>
    </location>
</feature>
<dbReference type="InterPro" id="IPR036640">
    <property type="entry name" value="ABC1_TM_sf"/>
</dbReference>
<keyword evidence="7 9" id="KW-1133">Transmembrane helix</keyword>
<dbReference type="SUPFAM" id="SSF52540">
    <property type="entry name" value="P-loop containing nucleoside triphosphate hydrolases"/>
    <property type="match status" value="1"/>
</dbReference>
<dbReference type="InterPro" id="IPR050173">
    <property type="entry name" value="ABC_transporter_C-like"/>
</dbReference>
<reference evidence="12 13" key="1">
    <citation type="submission" date="2015-09" db="EMBL/GenBank/DDBJ databases">
        <title>Draft genome of the scarab beetle Oryctes borbonicus.</title>
        <authorList>
            <person name="Meyer J.M."/>
            <person name="Markov G.V."/>
            <person name="Baskaran P."/>
            <person name="Herrmann M."/>
            <person name="Sommer R.J."/>
            <person name="Roedelsperger C."/>
        </authorList>
    </citation>
    <scope>NUCLEOTIDE SEQUENCE [LARGE SCALE GENOMIC DNA]</scope>
    <source>
        <strain evidence="12">OB123</strain>
        <tissue evidence="12">Whole animal</tissue>
    </source>
</reference>
<feature type="transmembrane region" description="Helical" evidence="9">
    <location>
        <begin position="321"/>
        <end position="340"/>
    </location>
</feature>
<dbReference type="CDD" id="cd03250">
    <property type="entry name" value="ABCC_MRP_domain1"/>
    <property type="match status" value="1"/>
</dbReference>
<comment type="caution">
    <text evidence="12">The sequence shown here is derived from an EMBL/GenBank/DDBJ whole genome shotgun (WGS) entry which is preliminary data.</text>
</comment>
<evidence type="ECO:0000256" key="8">
    <source>
        <dbReference type="ARBA" id="ARBA00023136"/>
    </source>
</evidence>
<dbReference type="Proteomes" id="UP000051574">
    <property type="component" value="Unassembled WGS sequence"/>
</dbReference>
<keyword evidence="8 9" id="KW-0472">Membrane</keyword>
<dbReference type="GO" id="GO:0140359">
    <property type="term" value="F:ABC-type transporter activity"/>
    <property type="evidence" value="ECO:0007669"/>
    <property type="project" value="InterPro"/>
</dbReference>
<feature type="transmembrane region" description="Helical" evidence="9">
    <location>
        <begin position="372"/>
        <end position="396"/>
    </location>
</feature>
<accession>A0A0T6BFN3</accession>
<dbReference type="InterPro" id="IPR003439">
    <property type="entry name" value="ABC_transporter-like_ATP-bd"/>
</dbReference>
<evidence type="ECO:0000256" key="7">
    <source>
        <dbReference type="ARBA" id="ARBA00022989"/>
    </source>
</evidence>
<dbReference type="Pfam" id="PF00664">
    <property type="entry name" value="ABC_membrane"/>
    <property type="match status" value="1"/>
</dbReference>
<dbReference type="GO" id="GO:0005524">
    <property type="term" value="F:ATP binding"/>
    <property type="evidence" value="ECO:0007669"/>
    <property type="project" value="UniProtKB-KW"/>
</dbReference>
<dbReference type="EMBL" id="LJIG01000878">
    <property type="protein sequence ID" value="KRT86062.1"/>
    <property type="molecule type" value="Genomic_DNA"/>
</dbReference>
<keyword evidence="4" id="KW-0677">Repeat</keyword>
<keyword evidence="13" id="KW-1185">Reference proteome</keyword>
<evidence type="ECO:0000256" key="4">
    <source>
        <dbReference type="ARBA" id="ARBA00022737"/>
    </source>
</evidence>
<organism evidence="12 13">
    <name type="scientific">Oryctes borbonicus</name>
    <dbReference type="NCBI Taxonomy" id="1629725"/>
    <lineage>
        <taxon>Eukaryota</taxon>
        <taxon>Metazoa</taxon>
        <taxon>Ecdysozoa</taxon>
        <taxon>Arthropoda</taxon>
        <taxon>Hexapoda</taxon>
        <taxon>Insecta</taxon>
        <taxon>Pterygota</taxon>
        <taxon>Neoptera</taxon>
        <taxon>Endopterygota</taxon>
        <taxon>Coleoptera</taxon>
        <taxon>Polyphaga</taxon>
        <taxon>Scarabaeiformia</taxon>
        <taxon>Scarabaeidae</taxon>
        <taxon>Dynastinae</taxon>
        <taxon>Oryctes</taxon>
    </lineage>
</organism>
<dbReference type="InterPro" id="IPR003593">
    <property type="entry name" value="AAA+_ATPase"/>
</dbReference>
<comment type="subcellular location">
    <subcellularLocation>
        <location evidence="1">Membrane</location>
    </subcellularLocation>
</comment>
<dbReference type="Pfam" id="PF00005">
    <property type="entry name" value="ABC_tran"/>
    <property type="match status" value="1"/>
</dbReference>
<dbReference type="Gene3D" id="1.20.1560.10">
    <property type="entry name" value="ABC transporter type 1, transmembrane domain"/>
    <property type="match status" value="1"/>
</dbReference>
<dbReference type="OrthoDB" id="6500128at2759"/>
<dbReference type="InterPro" id="IPR027417">
    <property type="entry name" value="P-loop_NTPase"/>
</dbReference>
<evidence type="ECO:0000259" key="11">
    <source>
        <dbReference type="PROSITE" id="PS50929"/>
    </source>
</evidence>
<evidence type="ECO:0000256" key="6">
    <source>
        <dbReference type="ARBA" id="ARBA00022840"/>
    </source>
</evidence>
<feature type="non-terminal residue" evidence="12">
    <location>
        <position position="1"/>
    </location>
</feature>
<dbReference type="SMART" id="SM00382">
    <property type="entry name" value="AAA"/>
    <property type="match status" value="1"/>
</dbReference>
<dbReference type="GO" id="GO:0016887">
    <property type="term" value="F:ATP hydrolysis activity"/>
    <property type="evidence" value="ECO:0007669"/>
    <property type="project" value="InterPro"/>
</dbReference>
<dbReference type="SUPFAM" id="SSF90123">
    <property type="entry name" value="ABC transporter transmembrane region"/>
    <property type="match status" value="1"/>
</dbReference>
<dbReference type="PROSITE" id="PS00211">
    <property type="entry name" value="ABC_TRANSPORTER_1"/>
    <property type="match status" value="1"/>
</dbReference>
<proteinExistence type="predicted"/>
<dbReference type="FunFam" id="3.40.50.300:FF:000973">
    <property type="entry name" value="Multidrug resistance-associated protein 4"/>
    <property type="match status" value="1"/>
</dbReference>
<keyword evidence="3 9" id="KW-0812">Transmembrane</keyword>
<protein>
    <submittedName>
        <fullName evidence="12">ABC transporter ATP-binding protein</fullName>
    </submittedName>
</protein>
<sequence length="461" mass="51683">FLTLDENEINRSVNTLDERYVGVVIQSATAKWNDSFPENTLTDVNLSAQSSQLVVIVGYVGSGKTSLLHVILKELPLISGSLEVTGVISYASQEAWLFEGSLRDNILFGQPYIEKKYLTVVRVCALERDFSLFPYGDLTLAGEKGVTLSGGQRARINLARAVYKDADIYLLDDPLAAVDTYVAKQLFEECIQGYLKNKCIILVTNQLQFLRPADNIIMLQNGVVATSGTYQQLLASGLDFTKLMETEPEEFTDEKLFKTPSIKSRINRIEMPIKNKESMSAGNIGRRIYGKYFKAGGSSVVAALLLTTFALAQFSKSGSDYFLGYWQVLIYLLFCELPLINDFRMNMEQEKTVRNNTNFQDGFMSRTTTVSIYAGLTIFTVFVFLARSFSFFIYCMRSSINLHNRMFSKIVTAPMNFFNFNSSGRILNRFSKDMGSIDEYLPVVLLDTIQIGLTVVGVTSV</sequence>
<dbReference type="InterPro" id="IPR011527">
    <property type="entry name" value="ABC1_TM_dom"/>
</dbReference>
<evidence type="ECO:0000313" key="13">
    <source>
        <dbReference type="Proteomes" id="UP000051574"/>
    </source>
</evidence>
<dbReference type="InterPro" id="IPR017871">
    <property type="entry name" value="ABC_transporter-like_CS"/>
</dbReference>
<dbReference type="PROSITE" id="PS50893">
    <property type="entry name" value="ABC_TRANSPORTER_2"/>
    <property type="match status" value="1"/>
</dbReference>